<evidence type="ECO:0000256" key="3">
    <source>
        <dbReference type="ARBA" id="ARBA00022643"/>
    </source>
</evidence>
<sequence>MALTNNLKNRLELPVVGSPLFIVSGPELVIEQCKAGIVGSFPALNARPAHVLEEWIKRIKDELAEYQAKHPEKKVAPFAVNQICHSSNDRLAHDIEVCTKLEVPIIITSLRPPAEVVDAAHSYGGVVFHDVINVKHAKKAAEQGVDGLILVCAGAGGHAGTHSPFALVREVKQWFKGTVLLSGSIADGYGIAGALAMGADLAYMGTRFVATAEANAEAAYKQALIDYAAGDIVYSNLFTGVHGNYLAPSIAAAGLDPYNLPEADKSKMNFGSGGNTKAKAWKDIWGSGQGIGQIKDAPPVGELIARLKAEYLQACREFAERMPREALAGLQAAAE</sequence>
<dbReference type="PANTHER" id="PTHR42747">
    <property type="entry name" value="NITRONATE MONOOXYGENASE-RELATED"/>
    <property type="match status" value="1"/>
</dbReference>
<evidence type="ECO:0000256" key="4">
    <source>
        <dbReference type="ARBA" id="ARBA00023002"/>
    </source>
</evidence>
<dbReference type="EMBL" id="WESC01000003">
    <property type="protein sequence ID" value="KAB7741671.1"/>
    <property type="molecule type" value="Genomic_DNA"/>
</dbReference>
<dbReference type="InterPro" id="IPR013785">
    <property type="entry name" value="Aldolase_TIM"/>
</dbReference>
<keyword evidence="2" id="KW-0285">Flavoprotein</keyword>
<comment type="caution">
    <text evidence="6">The sequence shown here is derived from an EMBL/GenBank/DDBJ whole genome shotgun (WGS) entry which is preliminary data.</text>
</comment>
<dbReference type="InterPro" id="IPR004136">
    <property type="entry name" value="NMO"/>
</dbReference>
<comment type="similarity">
    <text evidence="1">Belongs to the nitronate monooxygenase family. NMO class I subfamily.</text>
</comment>
<proteinExistence type="inferred from homology"/>
<dbReference type="FunFam" id="3.20.20.70:FF:000210">
    <property type="entry name" value="2-nitropropane dioxygenase"/>
    <property type="match status" value="1"/>
</dbReference>
<reference evidence="6 7" key="1">
    <citation type="submission" date="2019-09" db="EMBL/GenBank/DDBJ databases">
        <title>Parvibaculum sedimenti sp. nov., isolated from sediment.</title>
        <authorList>
            <person name="Wang Y."/>
        </authorList>
    </citation>
    <scope>NUCLEOTIDE SEQUENCE [LARGE SCALE GENOMIC DNA]</scope>
    <source>
        <strain evidence="6 7">HXT-9</strain>
    </source>
</reference>
<dbReference type="Gene3D" id="3.20.20.70">
    <property type="entry name" value="Aldolase class I"/>
    <property type="match status" value="1"/>
</dbReference>
<dbReference type="GO" id="GO:0018580">
    <property type="term" value="F:nitronate monooxygenase activity"/>
    <property type="evidence" value="ECO:0007669"/>
    <property type="project" value="InterPro"/>
</dbReference>
<name>A0A6N6VKZ0_9HYPH</name>
<dbReference type="Pfam" id="PF03060">
    <property type="entry name" value="NMO"/>
    <property type="match status" value="1"/>
</dbReference>
<dbReference type="RefSeq" id="WP_152214974.1">
    <property type="nucleotide sequence ID" value="NZ_JBAQYD010000319.1"/>
</dbReference>
<keyword evidence="7" id="KW-1185">Reference proteome</keyword>
<dbReference type="CDD" id="cd04730">
    <property type="entry name" value="NPD_like"/>
    <property type="match status" value="1"/>
</dbReference>
<evidence type="ECO:0000256" key="5">
    <source>
        <dbReference type="ARBA" id="ARBA00023033"/>
    </source>
</evidence>
<evidence type="ECO:0000313" key="7">
    <source>
        <dbReference type="Proteomes" id="UP000468901"/>
    </source>
</evidence>
<evidence type="ECO:0000256" key="2">
    <source>
        <dbReference type="ARBA" id="ARBA00022630"/>
    </source>
</evidence>
<dbReference type="Proteomes" id="UP000468901">
    <property type="component" value="Unassembled WGS sequence"/>
</dbReference>
<protein>
    <submittedName>
        <fullName evidence="6">Nitronate monooxygenase</fullName>
    </submittedName>
</protein>
<keyword evidence="5 6" id="KW-0503">Monooxygenase</keyword>
<dbReference type="AlphaFoldDB" id="A0A6N6VKZ0"/>
<dbReference type="SUPFAM" id="SSF51412">
    <property type="entry name" value="Inosine monophosphate dehydrogenase (IMPDH)"/>
    <property type="match status" value="1"/>
</dbReference>
<dbReference type="PANTHER" id="PTHR42747:SF4">
    <property type="entry name" value="BLR1330 PROTEIN"/>
    <property type="match status" value="1"/>
</dbReference>
<gene>
    <name evidence="6" type="ORF">F2P47_04505</name>
</gene>
<accession>A0A6N6VKZ0</accession>
<evidence type="ECO:0000256" key="1">
    <source>
        <dbReference type="ARBA" id="ARBA00009881"/>
    </source>
</evidence>
<organism evidence="6 7">
    <name type="scientific">Parvibaculum sedimenti</name>
    <dbReference type="NCBI Taxonomy" id="2608632"/>
    <lineage>
        <taxon>Bacteria</taxon>
        <taxon>Pseudomonadati</taxon>
        <taxon>Pseudomonadota</taxon>
        <taxon>Alphaproteobacteria</taxon>
        <taxon>Hyphomicrobiales</taxon>
        <taxon>Parvibaculaceae</taxon>
        <taxon>Parvibaculum</taxon>
    </lineage>
</organism>
<keyword evidence="4" id="KW-0560">Oxidoreductase</keyword>
<evidence type="ECO:0000313" key="6">
    <source>
        <dbReference type="EMBL" id="KAB7741671.1"/>
    </source>
</evidence>
<keyword evidence="3" id="KW-0288">FMN</keyword>